<dbReference type="Proteomes" id="UP000480425">
    <property type="component" value="Unassembled WGS sequence"/>
</dbReference>
<evidence type="ECO:0008006" key="3">
    <source>
        <dbReference type="Google" id="ProtNLM"/>
    </source>
</evidence>
<organism evidence="1 2">
    <name type="scientific">Segatella copri</name>
    <dbReference type="NCBI Taxonomy" id="165179"/>
    <lineage>
        <taxon>Bacteria</taxon>
        <taxon>Pseudomonadati</taxon>
        <taxon>Bacteroidota</taxon>
        <taxon>Bacteroidia</taxon>
        <taxon>Bacteroidales</taxon>
        <taxon>Prevotellaceae</taxon>
        <taxon>Segatella</taxon>
    </lineage>
</organism>
<dbReference type="RefSeq" id="WP_153124940.1">
    <property type="nucleotide sequence ID" value="NZ_VZCB01000083.1"/>
</dbReference>
<dbReference type="EMBL" id="VZCB01000083">
    <property type="protein sequence ID" value="MQN81614.1"/>
    <property type="molecule type" value="Genomic_DNA"/>
</dbReference>
<dbReference type="OrthoDB" id="1082065at2"/>
<reference evidence="1 2" key="1">
    <citation type="submission" date="2019-09" db="EMBL/GenBank/DDBJ databases">
        <title>Distinct polysaccharide growth profiles of human intestinal Prevotella copri isolates.</title>
        <authorList>
            <person name="Fehlner-Peach H."/>
            <person name="Magnabosco C."/>
            <person name="Raghavan V."/>
            <person name="Scher J.U."/>
            <person name="Tett A."/>
            <person name="Cox L.M."/>
            <person name="Gottsegen C."/>
            <person name="Watters A."/>
            <person name="Wiltshire- Gordon J.D."/>
            <person name="Segata N."/>
            <person name="Bonneau R."/>
            <person name="Littman D.R."/>
        </authorList>
    </citation>
    <scope>NUCLEOTIDE SEQUENCE [LARGE SCALE GENOMIC DNA]</scope>
    <source>
        <strain evidence="2">iA622</strain>
    </source>
</reference>
<name>A0A6G1U216_9BACT</name>
<sequence>MIKKHIIAIGMAVVAITTSLYTLTGCQAHEGSEEQLENNLDSFATYYYNWQFPKAVKFCTASSEPWLKYAASNVHEADVELLRNKETDATVEINDIDFGDDEVSAIADITVRNFLQMDSIGEEAHLVEEADFLLPMCMEEGVWKVRMASLPQSGKKNHD</sequence>
<evidence type="ECO:0000313" key="1">
    <source>
        <dbReference type="EMBL" id="MQN81614.1"/>
    </source>
</evidence>
<evidence type="ECO:0000313" key="2">
    <source>
        <dbReference type="Proteomes" id="UP000480425"/>
    </source>
</evidence>
<proteinExistence type="predicted"/>
<dbReference type="PROSITE" id="PS51257">
    <property type="entry name" value="PROKAR_LIPOPROTEIN"/>
    <property type="match status" value="1"/>
</dbReference>
<gene>
    <name evidence="1" type="ORF">F7D73_11795</name>
</gene>
<accession>A0A6G1U216</accession>
<protein>
    <recommendedName>
        <fullName evidence="3">Lipoprotein</fullName>
    </recommendedName>
</protein>
<comment type="caution">
    <text evidence="1">The sequence shown here is derived from an EMBL/GenBank/DDBJ whole genome shotgun (WGS) entry which is preliminary data.</text>
</comment>
<dbReference type="AlphaFoldDB" id="A0A6G1U216"/>